<dbReference type="EMBL" id="JAEPRB010000146">
    <property type="protein sequence ID" value="KAG2220273.1"/>
    <property type="molecule type" value="Genomic_DNA"/>
</dbReference>
<dbReference type="GO" id="GO:0005737">
    <property type="term" value="C:cytoplasm"/>
    <property type="evidence" value="ECO:0007669"/>
    <property type="project" value="UniProtKB-SubCell"/>
</dbReference>
<keyword evidence="3" id="KW-0963">Cytoplasm</keyword>
<feature type="domain" description="Svf1-like C-terminal" evidence="5">
    <location>
        <begin position="215"/>
        <end position="382"/>
    </location>
</feature>
<dbReference type="SUPFAM" id="SSF159245">
    <property type="entry name" value="AttH-like"/>
    <property type="match status" value="1"/>
</dbReference>
<evidence type="ECO:0000256" key="2">
    <source>
        <dbReference type="ARBA" id="ARBA00009069"/>
    </source>
</evidence>
<dbReference type="AlphaFoldDB" id="A0A8H7S2I4"/>
<gene>
    <name evidence="6" type="ORF">INT45_009888</name>
</gene>
<comment type="subcellular location">
    <subcellularLocation>
        <location evidence="1">Cytoplasm</location>
    </subcellularLocation>
</comment>
<dbReference type="InterPro" id="IPR033394">
    <property type="entry name" value="Svf1-like_C"/>
</dbReference>
<evidence type="ECO:0000259" key="4">
    <source>
        <dbReference type="Pfam" id="PF08622"/>
    </source>
</evidence>
<dbReference type="PANTHER" id="PTHR47107:SF1">
    <property type="entry name" value="CERAMIDE-BINDING PROTEIN SVF1-RELATED"/>
    <property type="match status" value="1"/>
</dbReference>
<sequence length="384" mass="43109">MASWFSQLSSTVSNVTGLGGQVEAVRTYADTVTDGQYFGKLEAHDLDWTLADGSSTENQVFYVTTKSGAFAFVQLIHSNIGIWNPTVSITCRFYDPNSKTNSFKNINMSSKFELSEDRRSVKTDHFNITLDPTQTTYKIEITHPELVVSMDFTRVDRGFKVGEGKTYLGGDQASAAGFVSHKFWPKAIAKGTFIVDKVLHEVEGDGTFIHAIQGMQPQLIASNWNFCTFHSNEASLSMMQFQTTKQYGAININQGSIVLNGKLISVSVENHVELLDLAKDEETEYDIPQKIKLTWKGKTIKEEGDEEPAKDVHVEMMVTVKNLVDKIDVLNEIPWFLKKLVQTFVVKPYIYQWLDTASAEITVGDEKVVTEGKCFQELVFVSQF</sequence>
<dbReference type="InterPro" id="IPR051385">
    <property type="entry name" value="Ceramide-binding_SVF1"/>
</dbReference>
<dbReference type="OrthoDB" id="2590239at2759"/>
<evidence type="ECO:0000313" key="6">
    <source>
        <dbReference type="EMBL" id="KAG2220273.1"/>
    </source>
</evidence>
<evidence type="ECO:0000256" key="1">
    <source>
        <dbReference type="ARBA" id="ARBA00004496"/>
    </source>
</evidence>
<feature type="domain" description="Svf1-like N-terminal" evidence="4">
    <location>
        <begin position="56"/>
        <end position="213"/>
    </location>
</feature>
<dbReference type="GO" id="GO:0006979">
    <property type="term" value="P:response to oxidative stress"/>
    <property type="evidence" value="ECO:0007669"/>
    <property type="project" value="InterPro"/>
</dbReference>
<evidence type="ECO:0000259" key="5">
    <source>
        <dbReference type="Pfam" id="PF17187"/>
    </source>
</evidence>
<evidence type="ECO:0008006" key="8">
    <source>
        <dbReference type="Google" id="ProtNLM"/>
    </source>
</evidence>
<proteinExistence type="inferred from homology"/>
<organism evidence="6 7">
    <name type="scientific">Circinella minor</name>
    <dbReference type="NCBI Taxonomy" id="1195481"/>
    <lineage>
        <taxon>Eukaryota</taxon>
        <taxon>Fungi</taxon>
        <taxon>Fungi incertae sedis</taxon>
        <taxon>Mucoromycota</taxon>
        <taxon>Mucoromycotina</taxon>
        <taxon>Mucoromycetes</taxon>
        <taxon>Mucorales</taxon>
        <taxon>Lichtheimiaceae</taxon>
        <taxon>Circinella</taxon>
    </lineage>
</organism>
<dbReference type="InterPro" id="IPR013931">
    <property type="entry name" value="Svf1-like_N"/>
</dbReference>
<accession>A0A8H7S2I4</accession>
<comment type="caution">
    <text evidence="6">The sequence shown here is derived from an EMBL/GenBank/DDBJ whole genome shotgun (WGS) entry which is preliminary data.</text>
</comment>
<dbReference type="Pfam" id="PF08622">
    <property type="entry name" value="Svf1"/>
    <property type="match status" value="1"/>
</dbReference>
<protein>
    <recommendedName>
        <fullName evidence="8">Survival factor 1</fullName>
    </recommendedName>
</protein>
<reference evidence="6 7" key="1">
    <citation type="submission" date="2020-12" db="EMBL/GenBank/DDBJ databases">
        <title>Metabolic potential, ecology and presence of endohyphal bacteria is reflected in genomic diversity of Mucoromycotina.</title>
        <authorList>
            <person name="Muszewska A."/>
            <person name="Okrasinska A."/>
            <person name="Steczkiewicz K."/>
            <person name="Drgas O."/>
            <person name="Orlowska M."/>
            <person name="Perlinska-Lenart U."/>
            <person name="Aleksandrzak-Piekarczyk T."/>
            <person name="Szatraj K."/>
            <person name="Zielenkiewicz U."/>
            <person name="Pilsyk S."/>
            <person name="Malc E."/>
            <person name="Mieczkowski P."/>
            <person name="Kruszewska J.S."/>
            <person name="Biernat P."/>
            <person name="Pawlowska J."/>
        </authorList>
    </citation>
    <scope>NUCLEOTIDE SEQUENCE [LARGE SCALE GENOMIC DNA]</scope>
    <source>
        <strain evidence="6 7">CBS 142.35</strain>
    </source>
</reference>
<comment type="similarity">
    <text evidence="2">Belongs to the SVF1 family.</text>
</comment>
<name>A0A8H7S2I4_9FUNG</name>
<evidence type="ECO:0000256" key="3">
    <source>
        <dbReference type="ARBA" id="ARBA00022490"/>
    </source>
</evidence>
<keyword evidence="7" id="KW-1185">Reference proteome</keyword>
<dbReference type="Pfam" id="PF17187">
    <property type="entry name" value="Svf1_C"/>
    <property type="match status" value="1"/>
</dbReference>
<evidence type="ECO:0000313" key="7">
    <source>
        <dbReference type="Proteomes" id="UP000646827"/>
    </source>
</evidence>
<dbReference type="Proteomes" id="UP000646827">
    <property type="component" value="Unassembled WGS sequence"/>
</dbReference>
<dbReference type="PANTHER" id="PTHR47107">
    <property type="entry name" value="SVF1-LIKE PROTEIN YDR222W-RELATED"/>
    <property type="match status" value="1"/>
</dbReference>